<reference evidence="9 10" key="1">
    <citation type="submission" date="2021-05" db="EMBL/GenBank/DDBJ databases">
        <title>Kineosporia and Streptomyces sp. nov. two new marine actinobacteria isolated from Coral.</title>
        <authorList>
            <person name="Buangrab K."/>
            <person name="Sutthacheep M."/>
            <person name="Yeemin T."/>
            <person name="Harunari E."/>
            <person name="Igarashi Y."/>
            <person name="Kanchanasin P."/>
            <person name="Tanasupawat S."/>
            <person name="Phongsopitanun W."/>
        </authorList>
    </citation>
    <scope>NUCLEOTIDE SEQUENCE [LARGE SCALE GENOMIC DNA]</scope>
    <source>
        <strain evidence="9 10">J2-2</strain>
    </source>
</reference>
<keyword evidence="3" id="KW-0813">Transport</keyword>
<dbReference type="CDD" id="cd06550">
    <property type="entry name" value="TM_ABC_iron-siderophores_like"/>
    <property type="match status" value="1"/>
</dbReference>
<dbReference type="PANTHER" id="PTHR30472:SF1">
    <property type="entry name" value="FE(3+) DICITRATE TRANSPORT SYSTEM PERMEASE PROTEIN FECC-RELATED"/>
    <property type="match status" value="1"/>
</dbReference>
<feature type="transmembrane region" description="Helical" evidence="8">
    <location>
        <begin position="280"/>
        <end position="302"/>
    </location>
</feature>
<keyword evidence="6 8" id="KW-1133">Transmembrane helix</keyword>
<sequence>MLAAGAVLLCVCCAASLVLGSRPVAPHAVWTALTTPDDSWATAVVRGQRMPRTVLAVLVGAALGVAGALMQSLTRNPLAEPGILGVNAGAGLAVVLAVAVAGVTGVRSYVWFALGGAGLAVLGVFLLGAGGRGSRGGWGVRGGHGGPVQIALSGVAVSAAASSLIQTVILSDQRAFDEFRYWSAGSIEGRRWPVLFAVLPFAALGLVLAASVTRALNVLALGEESARAMGVPVRLVQGSAMAAVALLSGAATAAAGPVAFVGLGAPFLVRRLVGPDQRWVVAASVVLAPSLVLLSDIAGRLVVPGSEVPVGIMTALIGGPLFMAIARGRRLEAV</sequence>
<feature type="transmembrane region" description="Helical" evidence="8">
    <location>
        <begin position="194"/>
        <end position="220"/>
    </location>
</feature>
<comment type="subcellular location">
    <subcellularLocation>
        <location evidence="1">Cell membrane</location>
        <topology evidence="1">Multi-pass membrane protein</topology>
    </subcellularLocation>
</comment>
<evidence type="ECO:0000313" key="10">
    <source>
        <dbReference type="Proteomes" id="UP001197247"/>
    </source>
</evidence>
<keyword evidence="5 8" id="KW-0812">Transmembrane</keyword>
<dbReference type="Pfam" id="PF01032">
    <property type="entry name" value="FecCD"/>
    <property type="match status" value="1"/>
</dbReference>
<evidence type="ECO:0000313" key="9">
    <source>
        <dbReference type="EMBL" id="MBT0769574.1"/>
    </source>
</evidence>
<dbReference type="Proteomes" id="UP001197247">
    <property type="component" value="Unassembled WGS sequence"/>
</dbReference>
<feature type="transmembrane region" description="Helical" evidence="8">
    <location>
        <begin position="240"/>
        <end position="268"/>
    </location>
</feature>
<evidence type="ECO:0000256" key="8">
    <source>
        <dbReference type="SAM" id="Phobius"/>
    </source>
</evidence>
<dbReference type="InterPro" id="IPR037294">
    <property type="entry name" value="ABC_BtuC-like"/>
</dbReference>
<dbReference type="SUPFAM" id="SSF81345">
    <property type="entry name" value="ABC transporter involved in vitamin B12 uptake, BtuC"/>
    <property type="match status" value="1"/>
</dbReference>
<evidence type="ECO:0000256" key="4">
    <source>
        <dbReference type="ARBA" id="ARBA00022475"/>
    </source>
</evidence>
<organism evidence="9 10">
    <name type="scientific">Kineosporia corallincola</name>
    <dbReference type="NCBI Taxonomy" id="2835133"/>
    <lineage>
        <taxon>Bacteria</taxon>
        <taxon>Bacillati</taxon>
        <taxon>Actinomycetota</taxon>
        <taxon>Actinomycetes</taxon>
        <taxon>Kineosporiales</taxon>
        <taxon>Kineosporiaceae</taxon>
        <taxon>Kineosporia</taxon>
    </lineage>
</organism>
<evidence type="ECO:0000256" key="2">
    <source>
        <dbReference type="ARBA" id="ARBA00007935"/>
    </source>
</evidence>
<evidence type="ECO:0000256" key="3">
    <source>
        <dbReference type="ARBA" id="ARBA00022448"/>
    </source>
</evidence>
<name>A0ABS5TGR4_9ACTN</name>
<feature type="transmembrane region" description="Helical" evidence="8">
    <location>
        <begin position="109"/>
        <end position="129"/>
    </location>
</feature>
<keyword evidence="4" id="KW-1003">Cell membrane</keyword>
<comment type="similarity">
    <text evidence="2">Belongs to the binding-protein-dependent transport system permease family. FecCD subfamily.</text>
</comment>
<evidence type="ECO:0000256" key="7">
    <source>
        <dbReference type="ARBA" id="ARBA00023136"/>
    </source>
</evidence>
<dbReference type="PANTHER" id="PTHR30472">
    <property type="entry name" value="FERRIC ENTEROBACTIN TRANSPORT SYSTEM PERMEASE PROTEIN"/>
    <property type="match status" value="1"/>
</dbReference>
<gene>
    <name evidence="9" type="ORF">KIH74_11620</name>
</gene>
<accession>A0ABS5TGR4</accession>
<dbReference type="InterPro" id="IPR000522">
    <property type="entry name" value="ABC_transptr_permease_BtuC"/>
</dbReference>
<keyword evidence="7 8" id="KW-0472">Membrane</keyword>
<dbReference type="EMBL" id="JAHBAY010000004">
    <property type="protein sequence ID" value="MBT0769574.1"/>
    <property type="molecule type" value="Genomic_DNA"/>
</dbReference>
<keyword evidence="10" id="KW-1185">Reference proteome</keyword>
<evidence type="ECO:0000256" key="6">
    <source>
        <dbReference type="ARBA" id="ARBA00022989"/>
    </source>
</evidence>
<evidence type="ECO:0000256" key="5">
    <source>
        <dbReference type="ARBA" id="ARBA00022692"/>
    </source>
</evidence>
<feature type="transmembrane region" description="Helical" evidence="8">
    <location>
        <begin position="308"/>
        <end position="326"/>
    </location>
</feature>
<comment type="caution">
    <text evidence="9">The sequence shown here is derived from an EMBL/GenBank/DDBJ whole genome shotgun (WGS) entry which is preliminary data.</text>
</comment>
<feature type="transmembrane region" description="Helical" evidence="8">
    <location>
        <begin position="53"/>
        <end position="70"/>
    </location>
</feature>
<proteinExistence type="inferred from homology"/>
<feature type="transmembrane region" description="Helical" evidence="8">
    <location>
        <begin position="82"/>
        <end position="103"/>
    </location>
</feature>
<dbReference type="RefSeq" id="WP_214155874.1">
    <property type="nucleotide sequence ID" value="NZ_JAHBAY010000004.1"/>
</dbReference>
<dbReference type="Gene3D" id="1.10.3470.10">
    <property type="entry name" value="ABC transporter involved in vitamin B12 uptake, BtuC"/>
    <property type="match status" value="1"/>
</dbReference>
<protein>
    <submittedName>
        <fullName evidence="9">Iron ABC transporter permease</fullName>
    </submittedName>
</protein>
<evidence type="ECO:0000256" key="1">
    <source>
        <dbReference type="ARBA" id="ARBA00004651"/>
    </source>
</evidence>